<dbReference type="PROSITE" id="PS50853">
    <property type="entry name" value="FN3"/>
    <property type="match status" value="1"/>
</dbReference>
<reference evidence="7" key="1">
    <citation type="submission" date="2025-08" db="UniProtKB">
        <authorList>
            <consortium name="RefSeq"/>
        </authorList>
    </citation>
    <scope>IDENTIFICATION</scope>
</reference>
<dbReference type="AlphaFoldDB" id="A0A6P7P1J3"/>
<dbReference type="InterPro" id="IPR043136">
    <property type="entry name" value="B30.2/SPRY_sf"/>
</dbReference>
<dbReference type="Pfam" id="PF00622">
    <property type="entry name" value="SPRY"/>
    <property type="match status" value="1"/>
</dbReference>
<protein>
    <submittedName>
        <fullName evidence="7">FSD1-like protein isoform X1</fullName>
    </submittedName>
</protein>
<evidence type="ECO:0000259" key="5">
    <source>
        <dbReference type="PROSITE" id="PS51262"/>
    </source>
</evidence>
<evidence type="ECO:0000256" key="1">
    <source>
        <dbReference type="ARBA" id="ARBA00023054"/>
    </source>
</evidence>
<feature type="region of interest" description="Disordered" evidence="2">
    <location>
        <begin position="303"/>
        <end position="338"/>
    </location>
</feature>
<dbReference type="GeneID" id="114866483"/>
<dbReference type="CDD" id="cd00063">
    <property type="entry name" value="FN3"/>
    <property type="match status" value="1"/>
</dbReference>
<feature type="domain" description="COS" evidence="5">
    <location>
        <begin position="112"/>
        <end position="169"/>
    </location>
</feature>
<dbReference type="InterPro" id="IPR003961">
    <property type="entry name" value="FN3_dom"/>
</dbReference>
<sequence>MTLKALGKPLFCEALRRIISTLANKNEELQNFLGTVDRTIIGLQDESCKVTSELELEMEKLSSALEEKGVELREAIVEETQRKKLELQKQLSDGKFALLSCEELLEFANQTLSISNEEEFLKAAKEIKERVTMAPAFRLTTRPAVSESMAKYSVDFSMERSALQRLHFLLVPKAPEIDISSCIVCDNIISFTWQPSNDAACATSRPTECYDVEYQKTDVNGWQKPAGETPWEKICDITDTKVTISGLKFDTCFTVVRVRAKNKMAAGEFSEPVTIETRAYNFSFDATTAHVDLKVQGDTVTWEPQGVKSHDPRLKGKENKSSSRSATPSPNKTAAIRAGRDRFSGESYTVLGDQDMIGGCHYWEVRPLADWKSLTVGVAYRASLGRFDQLGKSSGSWCLHASQWLQSSLAAKHNNRSKALDFLIPQRIGICCDYDNGDLLFIDIDRLRLLHSFKAKFNQPLVPAFTVWYGGVSIATGLQVPSFMENFLSRTQSLTNLLQ</sequence>
<evidence type="ECO:0000313" key="7">
    <source>
        <dbReference type="RefSeq" id="XP_029024098.1"/>
    </source>
</evidence>
<dbReference type="SUPFAM" id="SSF49899">
    <property type="entry name" value="Concanavalin A-like lectins/glucanases"/>
    <property type="match status" value="1"/>
</dbReference>
<dbReference type="CTD" id="83856"/>
<dbReference type="InterPro" id="IPR013320">
    <property type="entry name" value="ConA-like_dom_sf"/>
</dbReference>
<dbReference type="OrthoDB" id="9927450at2759"/>
<evidence type="ECO:0000256" key="2">
    <source>
        <dbReference type="SAM" id="MobiDB-lite"/>
    </source>
</evidence>
<dbReference type="Gene3D" id="2.60.40.10">
    <property type="entry name" value="Immunoglobulins"/>
    <property type="match status" value="1"/>
</dbReference>
<dbReference type="InParanoid" id="A0A6P7P1J3"/>
<dbReference type="Gene3D" id="2.60.120.920">
    <property type="match status" value="1"/>
</dbReference>
<keyword evidence="1" id="KW-0175">Coiled coil</keyword>
<feature type="compositionally biased region" description="Basic and acidic residues" evidence="2">
    <location>
        <begin position="308"/>
        <end position="321"/>
    </location>
</feature>
<feature type="domain" description="B30.2/SPRY" evidence="3">
    <location>
        <begin position="262"/>
        <end position="483"/>
    </location>
</feature>
<evidence type="ECO:0000313" key="6">
    <source>
        <dbReference type="Proteomes" id="UP000515150"/>
    </source>
</evidence>
<dbReference type="RefSeq" id="XP_029024098.1">
    <property type="nucleotide sequence ID" value="XM_029168265.3"/>
</dbReference>
<accession>A0A6P7P1J3</accession>
<dbReference type="InterPro" id="IPR036116">
    <property type="entry name" value="FN3_sf"/>
</dbReference>
<dbReference type="SUPFAM" id="SSF49265">
    <property type="entry name" value="Fibronectin type III"/>
    <property type="match status" value="1"/>
</dbReference>
<dbReference type="PROSITE" id="PS50188">
    <property type="entry name" value="B302_SPRY"/>
    <property type="match status" value="1"/>
</dbReference>
<dbReference type="PANTHER" id="PTHR24099:SF8">
    <property type="entry name" value="FSD1-LIKE PROTEIN"/>
    <property type="match status" value="1"/>
</dbReference>
<dbReference type="SMART" id="SM00449">
    <property type="entry name" value="SPRY"/>
    <property type="match status" value="1"/>
</dbReference>
<evidence type="ECO:0000259" key="4">
    <source>
        <dbReference type="PROSITE" id="PS50853"/>
    </source>
</evidence>
<keyword evidence="6" id="KW-1185">Reference proteome</keyword>
<dbReference type="InterPro" id="IPR001870">
    <property type="entry name" value="B30.2/SPRY"/>
</dbReference>
<dbReference type="InterPro" id="IPR050617">
    <property type="entry name" value="E3_ligase_FN3/SPRY"/>
</dbReference>
<dbReference type="PROSITE" id="PS51262">
    <property type="entry name" value="COS"/>
    <property type="match status" value="1"/>
</dbReference>
<feature type="compositionally biased region" description="Polar residues" evidence="2">
    <location>
        <begin position="322"/>
        <end position="332"/>
    </location>
</feature>
<evidence type="ECO:0000259" key="3">
    <source>
        <dbReference type="PROSITE" id="PS50188"/>
    </source>
</evidence>
<gene>
    <name evidence="7" type="primary">fsd1l</name>
</gene>
<proteinExistence type="predicted"/>
<dbReference type="PANTHER" id="PTHR24099">
    <property type="entry name" value="E3 UBIQUITIN-PROTEIN LIGASE TRIM36-RELATED"/>
    <property type="match status" value="1"/>
</dbReference>
<feature type="domain" description="Fibronectin type-III" evidence="4">
    <location>
        <begin position="171"/>
        <end position="280"/>
    </location>
</feature>
<dbReference type="InterPro" id="IPR013783">
    <property type="entry name" value="Ig-like_fold"/>
</dbReference>
<dbReference type="Proteomes" id="UP000515150">
    <property type="component" value="Chromosome 12"/>
</dbReference>
<name>A0A6P7P1J3_BETSP</name>
<dbReference type="InterPro" id="IPR017903">
    <property type="entry name" value="COS_domain"/>
</dbReference>
<dbReference type="KEGG" id="bspl:114866483"/>
<organism evidence="6 7">
    <name type="scientific">Betta splendens</name>
    <name type="common">Siamese fighting fish</name>
    <dbReference type="NCBI Taxonomy" id="158456"/>
    <lineage>
        <taxon>Eukaryota</taxon>
        <taxon>Metazoa</taxon>
        <taxon>Chordata</taxon>
        <taxon>Craniata</taxon>
        <taxon>Vertebrata</taxon>
        <taxon>Euteleostomi</taxon>
        <taxon>Actinopterygii</taxon>
        <taxon>Neopterygii</taxon>
        <taxon>Teleostei</taxon>
        <taxon>Neoteleostei</taxon>
        <taxon>Acanthomorphata</taxon>
        <taxon>Anabantaria</taxon>
        <taxon>Anabantiformes</taxon>
        <taxon>Anabantoidei</taxon>
        <taxon>Osphronemidae</taxon>
        <taxon>Betta</taxon>
    </lineage>
</organism>
<dbReference type="InterPro" id="IPR003877">
    <property type="entry name" value="SPRY_dom"/>
</dbReference>